<evidence type="ECO:0000256" key="1">
    <source>
        <dbReference type="ARBA" id="ARBA00022729"/>
    </source>
</evidence>
<evidence type="ECO:0000313" key="4">
    <source>
        <dbReference type="EMBL" id="MCS3678318.1"/>
    </source>
</evidence>
<dbReference type="Gene3D" id="2.40.160.20">
    <property type="match status" value="1"/>
</dbReference>
<evidence type="ECO:0000256" key="2">
    <source>
        <dbReference type="SAM" id="SignalP"/>
    </source>
</evidence>
<dbReference type="AlphaFoldDB" id="A0A9X2PZE4"/>
<comment type="caution">
    <text evidence="4">The sequence shown here is derived from an EMBL/GenBank/DDBJ whole genome shotgun (WGS) entry which is preliminary data.</text>
</comment>
<dbReference type="SUPFAM" id="SSF56925">
    <property type="entry name" value="OMPA-like"/>
    <property type="match status" value="1"/>
</dbReference>
<keyword evidence="1 2" id="KW-0732">Signal</keyword>
<accession>A0A9X2PZE4</accession>
<dbReference type="EMBL" id="JANUAU010000007">
    <property type="protein sequence ID" value="MCS3678318.1"/>
    <property type="molecule type" value="Genomic_DNA"/>
</dbReference>
<evidence type="ECO:0000313" key="5">
    <source>
        <dbReference type="Proteomes" id="UP001155027"/>
    </source>
</evidence>
<dbReference type="Pfam" id="PF13505">
    <property type="entry name" value="OMP_b-brl"/>
    <property type="match status" value="1"/>
</dbReference>
<sequence length="217" mass="22893">MQTATSKLTASIATLALLLGLALPMSSQAQSPVDLGVRGGLTQATFYGDDVNSNDFRPGFTGGVFLNYRVNDAFAVQPEVLYSRRGTKNHNSAAGNDISVADDDIRVRQDVIEIPVLLKLSAPTAPVTPRLYVGPALGFVTNSELGNGNDADDSFTDVDFSGVVGGEIAYALNKGPLSEIAVDGRYNLGLANLGDANNFEDVRTSAFTGTLSLRFDI</sequence>
<gene>
    <name evidence="4" type="ORF">GGP71_002249</name>
</gene>
<feature type="chain" id="PRO_5040793917" description="Outer membrane protein beta-barrel domain-containing protein" evidence="2">
    <location>
        <begin position="30"/>
        <end position="217"/>
    </location>
</feature>
<proteinExistence type="predicted"/>
<dbReference type="Proteomes" id="UP001155027">
    <property type="component" value="Unassembled WGS sequence"/>
</dbReference>
<protein>
    <recommendedName>
        <fullName evidence="3">Outer membrane protein beta-barrel domain-containing protein</fullName>
    </recommendedName>
</protein>
<reference evidence="4" key="1">
    <citation type="submission" date="2022-08" db="EMBL/GenBank/DDBJ databases">
        <title>Genomic Encyclopedia of Type Strains, Phase V (KMG-V): Genome sequencing to study the core and pangenomes of soil and plant-associated prokaryotes.</title>
        <authorList>
            <person name="Whitman W."/>
        </authorList>
    </citation>
    <scope>NUCLEOTIDE SEQUENCE</scope>
    <source>
        <strain evidence="4">0</strain>
    </source>
</reference>
<organism evidence="4 5">
    <name type="scientific">Salinibacter ruber</name>
    <dbReference type="NCBI Taxonomy" id="146919"/>
    <lineage>
        <taxon>Bacteria</taxon>
        <taxon>Pseudomonadati</taxon>
        <taxon>Rhodothermota</taxon>
        <taxon>Rhodothermia</taxon>
        <taxon>Rhodothermales</taxon>
        <taxon>Salinibacteraceae</taxon>
        <taxon>Salinibacter</taxon>
    </lineage>
</organism>
<feature type="domain" description="Outer membrane protein beta-barrel" evidence="3">
    <location>
        <begin position="16"/>
        <end position="215"/>
    </location>
</feature>
<evidence type="ECO:0000259" key="3">
    <source>
        <dbReference type="Pfam" id="PF13505"/>
    </source>
</evidence>
<dbReference type="InterPro" id="IPR027385">
    <property type="entry name" value="Beta-barrel_OMP"/>
</dbReference>
<dbReference type="RefSeq" id="WP_259080554.1">
    <property type="nucleotide sequence ID" value="NZ_JANUAU010000007.1"/>
</dbReference>
<name>A0A9X2PZE4_9BACT</name>
<feature type="signal peptide" evidence="2">
    <location>
        <begin position="1"/>
        <end position="29"/>
    </location>
</feature>
<dbReference type="InterPro" id="IPR011250">
    <property type="entry name" value="OMP/PagP_B-barrel"/>
</dbReference>